<sequence length="206" mass="23252">MDLTTYTNRLTNAMRSVKPVSARPQPTDVFVQPNLRYSTYAFVRRDSHRRPLESAYKGPFKVVQRESKRYVIGKNGTNDSISIDHLKAAYLEGLPIDVEFASVQTHNTTPTLIIPHPTANTHDDTSTVSENKLKTTRSRRRRQSSQIALNNQLFNSNPISHPLLSGSHTYNDGIKYNNQVVICDDSTLSGMVDPVRTRLILKVEIS</sequence>
<proteinExistence type="predicted"/>
<accession>A0A183M3Q6</accession>
<protein>
    <submittedName>
        <fullName evidence="2">Uncharacterized protein</fullName>
    </submittedName>
</protein>
<organism evidence="2 3">
    <name type="scientific">Schistosoma margrebowiei</name>
    <dbReference type="NCBI Taxonomy" id="48269"/>
    <lineage>
        <taxon>Eukaryota</taxon>
        <taxon>Metazoa</taxon>
        <taxon>Spiralia</taxon>
        <taxon>Lophotrochozoa</taxon>
        <taxon>Platyhelminthes</taxon>
        <taxon>Trematoda</taxon>
        <taxon>Digenea</taxon>
        <taxon>Strigeidida</taxon>
        <taxon>Schistosomatoidea</taxon>
        <taxon>Schistosomatidae</taxon>
        <taxon>Schistosoma</taxon>
    </lineage>
</organism>
<gene>
    <name evidence="2" type="ORF">SMRZ_LOCUS10681</name>
</gene>
<evidence type="ECO:0000313" key="3">
    <source>
        <dbReference type="Proteomes" id="UP000277204"/>
    </source>
</evidence>
<name>A0A183M3Q6_9TREM</name>
<evidence type="ECO:0000313" key="2">
    <source>
        <dbReference type="EMBL" id="VDO91393.1"/>
    </source>
</evidence>
<reference evidence="2 3" key="1">
    <citation type="submission" date="2018-11" db="EMBL/GenBank/DDBJ databases">
        <authorList>
            <consortium name="Pathogen Informatics"/>
        </authorList>
    </citation>
    <scope>NUCLEOTIDE SEQUENCE [LARGE SCALE GENOMIC DNA]</scope>
    <source>
        <strain evidence="2 3">Zambia</strain>
    </source>
</reference>
<dbReference type="AlphaFoldDB" id="A0A183M3Q6"/>
<dbReference type="Proteomes" id="UP000277204">
    <property type="component" value="Unassembled WGS sequence"/>
</dbReference>
<dbReference type="EMBL" id="UZAI01005635">
    <property type="protein sequence ID" value="VDO91393.1"/>
    <property type="molecule type" value="Genomic_DNA"/>
</dbReference>
<keyword evidence="3" id="KW-1185">Reference proteome</keyword>
<feature type="compositionally biased region" description="Basic residues" evidence="1">
    <location>
        <begin position="134"/>
        <end position="143"/>
    </location>
</feature>
<dbReference type="STRING" id="48269.A0A183M3Q6"/>
<evidence type="ECO:0000256" key="1">
    <source>
        <dbReference type="SAM" id="MobiDB-lite"/>
    </source>
</evidence>
<dbReference type="PANTHER" id="PTHR38681:SF1">
    <property type="entry name" value="RETROVIRUS-RELATED POL POLYPROTEIN FROM TRANSPOSON 412-LIKE PROTEIN"/>
    <property type="match status" value="1"/>
</dbReference>
<dbReference type="PANTHER" id="PTHR38681">
    <property type="entry name" value="RETROVIRUS-RELATED POL POLYPROTEIN FROM TRANSPOSON 412-LIKE PROTEIN-RELATED"/>
    <property type="match status" value="1"/>
</dbReference>
<feature type="region of interest" description="Disordered" evidence="1">
    <location>
        <begin position="111"/>
        <end position="144"/>
    </location>
</feature>